<name>A0A7L1VE58_SITEU</name>
<feature type="non-terminal residue" evidence="2">
    <location>
        <position position="214"/>
    </location>
</feature>
<gene>
    <name evidence="2" type="primary">Cep295_5</name>
    <name evidence="2" type="ORF">SITEUR_R15167</name>
</gene>
<evidence type="ECO:0000256" key="1">
    <source>
        <dbReference type="SAM" id="MobiDB-lite"/>
    </source>
</evidence>
<evidence type="ECO:0000313" key="3">
    <source>
        <dbReference type="Proteomes" id="UP000583915"/>
    </source>
</evidence>
<feature type="region of interest" description="Disordered" evidence="1">
    <location>
        <begin position="1"/>
        <end position="47"/>
    </location>
</feature>
<feature type="compositionally biased region" description="Polar residues" evidence="1">
    <location>
        <begin position="180"/>
        <end position="206"/>
    </location>
</feature>
<protein>
    <submittedName>
        <fullName evidence="2">CE295 protein</fullName>
    </submittedName>
</protein>
<dbReference type="AlphaFoldDB" id="A0A7L1VE58"/>
<feature type="non-terminal residue" evidence="2">
    <location>
        <position position="1"/>
    </location>
</feature>
<accession>A0A7L1VE58</accession>
<dbReference type="Proteomes" id="UP000583915">
    <property type="component" value="Unassembled WGS sequence"/>
</dbReference>
<organism evidence="2 3">
    <name type="scientific">Sitta europaea</name>
    <name type="common">Eurasian nuthatch</name>
    <dbReference type="NCBI Taxonomy" id="50251"/>
    <lineage>
        <taxon>Eukaryota</taxon>
        <taxon>Metazoa</taxon>
        <taxon>Chordata</taxon>
        <taxon>Craniata</taxon>
        <taxon>Vertebrata</taxon>
        <taxon>Euteleostomi</taxon>
        <taxon>Archelosauria</taxon>
        <taxon>Archosauria</taxon>
        <taxon>Dinosauria</taxon>
        <taxon>Saurischia</taxon>
        <taxon>Theropoda</taxon>
        <taxon>Coelurosauria</taxon>
        <taxon>Aves</taxon>
        <taxon>Neognathae</taxon>
        <taxon>Neoaves</taxon>
        <taxon>Telluraves</taxon>
        <taxon>Australaves</taxon>
        <taxon>Passeriformes</taxon>
        <taxon>Sittidae</taxon>
        <taxon>Sitta</taxon>
    </lineage>
</organism>
<proteinExistence type="predicted"/>
<comment type="caution">
    <text evidence="2">The sequence shown here is derived from an EMBL/GenBank/DDBJ whole genome shotgun (WGS) entry which is preliminary data.</text>
</comment>
<feature type="region of interest" description="Disordered" evidence="1">
    <location>
        <begin position="171"/>
        <end position="214"/>
    </location>
</feature>
<feature type="compositionally biased region" description="Low complexity" evidence="1">
    <location>
        <begin position="8"/>
        <end position="20"/>
    </location>
</feature>
<keyword evidence="3" id="KW-1185">Reference proteome</keyword>
<reference evidence="2 3" key="1">
    <citation type="submission" date="2019-09" db="EMBL/GenBank/DDBJ databases">
        <title>Bird 10,000 Genomes (B10K) Project - Family phase.</title>
        <authorList>
            <person name="Zhang G."/>
        </authorList>
    </citation>
    <scope>NUCLEOTIDE SEQUENCE [LARGE SCALE GENOMIC DNA]</scope>
    <source>
        <strain evidence="2">B10K-DU-002-25</strain>
        <tissue evidence="2">Muscle</tissue>
    </source>
</reference>
<evidence type="ECO:0000313" key="2">
    <source>
        <dbReference type="EMBL" id="NXO83625.1"/>
    </source>
</evidence>
<feature type="compositionally biased region" description="Basic and acidic residues" evidence="1">
    <location>
        <begin position="35"/>
        <end position="46"/>
    </location>
</feature>
<sequence>MQPIPCDVTSTVSTGSFSTSEMLNASPVDTGLPSDSREDGILRETGSHPWNSSLPFILQQRQENLSGASESQLCEGEIYFYKENQIQQILGKPTGNLNSYSEDNTHFQALATELYFPEMERPLPNFHHQLFQPLEPSVDFDTSSSSSCSQYRISQHSREFSKISEFSTESPHMSTFLEGENSSLNGQRSSLPFSLETNGQNITSEEGSARENVT</sequence>
<dbReference type="EMBL" id="VXBS01007107">
    <property type="protein sequence ID" value="NXO83625.1"/>
    <property type="molecule type" value="Genomic_DNA"/>
</dbReference>